<comment type="caution">
    <text evidence="8">The sequence shown here is derived from an EMBL/GenBank/DDBJ whole genome shotgun (WGS) entry which is preliminary data.</text>
</comment>
<organism evidence="8 9">
    <name type="scientific">Undibacterium fentianense</name>
    <dbReference type="NCBI Taxonomy" id="2828728"/>
    <lineage>
        <taxon>Bacteria</taxon>
        <taxon>Pseudomonadati</taxon>
        <taxon>Pseudomonadota</taxon>
        <taxon>Betaproteobacteria</taxon>
        <taxon>Burkholderiales</taxon>
        <taxon>Oxalobacteraceae</taxon>
        <taxon>Undibacterium</taxon>
    </lineage>
</organism>
<reference evidence="8" key="1">
    <citation type="submission" date="2021-04" db="EMBL/GenBank/DDBJ databases">
        <title>novel species isolated from subtropical streams in China.</title>
        <authorList>
            <person name="Lu H."/>
        </authorList>
    </citation>
    <scope>NUCLEOTIDE SEQUENCE</scope>
    <source>
        <strain evidence="8">FT137W</strain>
    </source>
</reference>
<dbReference type="EMBL" id="JAGSPJ010000008">
    <property type="protein sequence ID" value="MBR7801648.1"/>
    <property type="molecule type" value="Genomic_DNA"/>
</dbReference>
<evidence type="ECO:0000313" key="8">
    <source>
        <dbReference type="EMBL" id="MBR7801648.1"/>
    </source>
</evidence>
<name>A0A941IEZ3_9BURK</name>
<evidence type="ECO:0000256" key="5">
    <source>
        <dbReference type="ARBA" id="ARBA00023237"/>
    </source>
</evidence>
<feature type="compositionally biased region" description="Polar residues" evidence="7">
    <location>
        <begin position="23"/>
        <end position="39"/>
    </location>
</feature>
<accession>A0A941IEZ3</accession>
<gene>
    <name evidence="8" type="ORF">KDM90_16670</name>
</gene>
<protein>
    <submittedName>
        <fullName evidence="8">Lipoprotein</fullName>
    </submittedName>
</protein>
<dbReference type="AlphaFoldDB" id="A0A941IEZ3"/>
<evidence type="ECO:0000256" key="7">
    <source>
        <dbReference type="SAM" id="MobiDB-lite"/>
    </source>
</evidence>
<evidence type="ECO:0000313" key="9">
    <source>
        <dbReference type="Proteomes" id="UP000678545"/>
    </source>
</evidence>
<evidence type="ECO:0000256" key="4">
    <source>
        <dbReference type="ARBA" id="ARBA00023139"/>
    </source>
</evidence>
<keyword evidence="6 8" id="KW-0449">Lipoprotein</keyword>
<feature type="region of interest" description="Disordered" evidence="7">
    <location>
        <begin position="1"/>
        <end position="39"/>
    </location>
</feature>
<keyword evidence="3" id="KW-0472">Membrane</keyword>
<evidence type="ECO:0000256" key="2">
    <source>
        <dbReference type="ARBA" id="ARBA00022729"/>
    </source>
</evidence>
<dbReference type="Proteomes" id="UP000678545">
    <property type="component" value="Unassembled WGS sequence"/>
</dbReference>
<keyword evidence="9" id="KW-1185">Reference proteome</keyword>
<keyword evidence="2" id="KW-0732">Signal</keyword>
<evidence type="ECO:0000256" key="3">
    <source>
        <dbReference type="ARBA" id="ARBA00023136"/>
    </source>
</evidence>
<keyword evidence="5" id="KW-0998">Cell outer membrane</keyword>
<dbReference type="InterPro" id="IPR032831">
    <property type="entry name" value="LptM_cons"/>
</dbReference>
<dbReference type="NCBIfam" id="NF047847">
    <property type="entry name" value="SS_mature_LptM"/>
    <property type="match status" value="1"/>
</dbReference>
<dbReference type="GO" id="GO:0009279">
    <property type="term" value="C:cell outer membrane"/>
    <property type="evidence" value="ECO:0007669"/>
    <property type="project" value="UniProtKB-SubCell"/>
</dbReference>
<evidence type="ECO:0000256" key="1">
    <source>
        <dbReference type="ARBA" id="ARBA00004459"/>
    </source>
</evidence>
<evidence type="ECO:0000256" key="6">
    <source>
        <dbReference type="ARBA" id="ARBA00023288"/>
    </source>
</evidence>
<dbReference type="Pfam" id="PF13627">
    <property type="entry name" value="LptM_cons"/>
    <property type="match status" value="1"/>
</dbReference>
<proteinExistence type="predicted"/>
<comment type="subcellular location">
    <subcellularLocation>
        <location evidence="1">Cell outer membrane</location>
        <topology evidence="1">Lipid-anchor</topology>
    </subcellularLocation>
</comment>
<keyword evidence="4" id="KW-0564">Palmitate</keyword>
<sequence length="39" mass="4066">MLLGTLSACGQKGPLFIPEKKTAPSTPSSPEKSLSFTQS</sequence>